<evidence type="ECO:0000313" key="2">
    <source>
        <dbReference type="Proteomes" id="UP001550044"/>
    </source>
</evidence>
<reference evidence="1 2" key="1">
    <citation type="submission" date="2024-06" db="EMBL/GenBank/DDBJ databases">
        <title>The Natural Products Discovery Center: Release of the First 8490 Sequenced Strains for Exploring Actinobacteria Biosynthetic Diversity.</title>
        <authorList>
            <person name="Kalkreuter E."/>
            <person name="Kautsar S.A."/>
            <person name="Yang D."/>
            <person name="Bader C.D."/>
            <person name="Teijaro C.N."/>
            <person name="Fluegel L."/>
            <person name="Davis C.M."/>
            <person name="Simpson J.R."/>
            <person name="Lauterbach L."/>
            <person name="Steele A.D."/>
            <person name="Gui C."/>
            <person name="Meng S."/>
            <person name="Li G."/>
            <person name="Viehrig K."/>
            <person name="Ye F."/>
            <person name="Su P."/>
            <person name="Kiefer A.F."/>
            <person name="Nichols A."/>
            <person name="Cepeda A.J."/>
            <person name="Yan W."/>
            <person name="Fan B."/>
            <person name="Jiang Y."/>
            <person name="Adhikari A."/>
            <person name="Zheng C.-J."/>
            <person name="Schuster L."/>
            <person name="Cowan T.M."/>
            <person name="Smanski M.J."/>
            <person name="Chevrette M.G."/>
            <person name="De Carvalho L.P.S."/>
            <person name="Shen B."/>
        </authorList>
    </citation>
    <scope>NUCLEOTIDE SEQUENCE [LARGE SCALE GENOMIC DNA]</scope>
    <source>
        <strain evidence="1 2">NPDC005137</strain>
    </source>
</reference>
<organism evidence="1 2">
    <name type="scientific">Streptomyces sp. 900116325</name>
    <dbReference type="NCBI Taxonomy" id="3154295"/>
    <lineage>
        <taxon>Bacteria</taxon>
        <taxon>Bacillati</taxon>
        <taxon>Actinomycetota</taxon>
        <taxon>Actinomycetes</taxon>
        <taxon>Kitasatosporales</taxon>
        <taxon>Streptomycetaceae</taxon>
        <taxon>Streptomyces</taxon>
    </lineage>
</organism>
<dbReference type="Proteomes" id="UP001550044">
    <property type="component" value="Unassembled WGS sequence"/>
</dbReference>
<protein>
    <submittedName>
        <fullName evidence="1">Uncharacterized protein</fullName>
    </submittedName>
</protein>
<evidence type="ECO:0000313" key="1">
    <source>
        <dbReference type="EMBL" id="MET8434216.1"/>
    </source>
</evidence>
<gene>
    <name evidence="1" type="ORF">ABZV61_15705</name>
</gene>
<name>A0ABV2U8P5_9ACTN</name>
<comment type="caution">
    <text evidence="1">The sequence shown here is derived from an EMBL/GenBank/DDBJ whole genome shotgun (WGS) entry which is preliminary data.</text>
</comment>
<dbReference type="EMBL" id="JBEXIP010000010">
    <property type="protein sequence ID" value="MET8434216.1"/>
    <property type="molecule type" value="Genomic_DNA"/>
</dbReference>
<accession>A0ABV2U8P5</accession>
<proteinExistence type="predicted"/>
<keyword evidence="2" id="KW-1185">Reference proteome</keyword>
<sequence>MQWVARQRFHHRSALMQAWGAGLLLVAAGLWIWLAFLLTDQAEAYCYRVTMQCTVVSELPKQLTVLAVSGPLSVLGSALLVGGSVRRQTSAHVLQVIEMQKSEERDRQKR</sequence>
<dbReference type="RefSeq" id="WP_356497351.1">
    <property type="nucleotide sequence ID" value="NZ_JBEXEF010000002.1"/>
</dbReference>